<gene>
    <name evidence="5" type="ORF">VNO77_23481</name>
</gene>
<keyword evidence="3" id="KW-0472">Membrane</keyword>
<dbReference type="InterPro" id="IPR026961">
    <property type="entry name" value="PGG_dom"/>
</dbReference>
<feature type="repeat" description="ANK" evidence="2">
    <location>
        <begin position="188"/>
        <end position="220"/>
    </location>
</feature>
<feature type="transmembrane region" description="Helical" evidence="3">
    <location>
        <begin position="474"/>
        <end position="492"/>
    </location>
</feature>
<name>A0AAN9L7V5_CANGL</name>
<dbReference type="SMART" id="SM00248">
    <property type="entry name" value="ANK"/>
    <property type="match status" value="6"/>
</dbReference>
<dbReference type="PANTHER" id="PTHR24177">
    <property type="entry name" value="CASKIN"/>
    <property type="match status" value="1"/>
</dbReference>
<accession>A0AAN9L7V5</accession>
<sequence>METGNSNAAAASSTQTQEVEMASIQCGSSSVELTVSSSSSQAQLVGIDSLQLTGSAAQAHVVQIAPPSPRPSLHLIHNKREYLEKCVPLYKLALRGDWNAARSMIDADRTLLNSAITKETGTLLHVAAGANHVHFVDEMIKLLDPEDLELKDANENTAFCFAAASGNLQIAVIMIEKNEFLPLIRGGENMTPLYMAALQGRGDMVRYLYAQTQTTDSFDEEDWDYLFFLCIKTGLYDIALQMLQKKSRLALARNEDNDTGLHLLARNLSSGSSCRGQWYLQSQIIHSNMKPTPFLQLVGCLWSMLLDQDYTETEMRTFISHPSQITFDATEVGNFHFVAELMRSYPDLIWELDGKNRSIIHIAVLGRHSSIFSLIHELGSFKDFIATFEDDEGSNILHYAAKLTPPNQLSLISGAALQMTHESLWFEEVKKIMLPSNIEKRNSKGKTPRELFDEEHKELLTKAESWTKGTAKNYMLVSTLIATGLFTATFMIPGGNSKSSGTPNYLKNPAFLIFAVSDASALISSSASILIFLSILISSYAEDDYFKSLPFKLLFGMVAQIISISSMMIAFSAAFFITYSHGLMWVPKIISVLSFMPIPLFTFLLLPLWSDIIHSCYFCMSLFRPRK</sequence>
<dbReference type="Pfam" id="PF12796">
    <property type="entry name" value="Ank_2"/>
    <property type="match status" value="1"/>
</dbReference>
<evidence type="ECO:0000313" key="6">
    <source>
        <dbReference type="Proteomes" id="UP001367508"/>
    </source>
</evidence>
<dbReference type="PANTHER" id="PTHR24177:SF458">
    <property type="entry name" value="ANKYRIN REPEAT PLANT-LIKE PROTEIN"/>
    <property type="match status" value="1"/>
</dbReference>
<organism evidence="5 6">
    <name type="scientific">Canavalia gladiata</name>
    <name type="common">Sword bean</name>
    <name type="synonym">Dolichos gladiatus</name>
    <dbReference type="NCBI Taxonomy" id="3824"/>
    <lineage>
        <taxon>Eukaryota</taxon>
        <taxon>Viridiplantae</taxon>
        <taxon>Streptophyta</taxon>
        <taxon>Embryophyta</taxon>
        <taxon>Tracheophyta</taxon>
        <taxon>Spermatophyta</taxon>
        <taxon>Magnoliopsida</taxon>
        <taxon>eudicotyledons</taxon>
        <taxon>Gunneridae</taxon>
        <taxon>Pentapetalae</taxon>
        <taxon>rosids</taxon>
        <taxon>fabids</taxon>
        <taxon>Fabales</taxon>
        <taxon>Fabaceae</taxon>
        <taxon>Papilionoideae</taxon>
        <taxon>50 kb inversion clade</taxon>
        <taxon>NPAAA clade</taxon>
        <taxon>indigoferoid/millettioid clade</taxon>
        <taxon>Phaseoleae</taxon>
        <taxon>Canavalia</taxon>
    </lineage>
</organism>
<dbReference type="Pfam" id="PF13962">
    <property type="entry name" value="PGG"/>
    <property type="match status" value="1"/>
</dbReference>
<dbReference type="PROSITE" id="PS50088">
    <property type="entry name" value="ANK_REPEAT"/>
    <property type="match status" value="1"/>
</dbReference>
<keyword evidence="2" id="KW-0040">ANK repeat</keyword>
<dbReference type="GO" id="GO:0005886">
    <property type="term" value="C:plasma membrane"/>
    <property type="evidence" value="ECO:0007669"/>
    <property type="project" value="UniProtKB-SubCell"/>
</dbReference>
<evidence type="ECO:0000313" key="5">
    <source>
        <dbReference type="EMBL" id="KAK7329323.1"/>
    </source>
</evidence>
<feature type="transmembrane region" description="Helical" evidence="3">
    <location>
        <begin position="598"/>
        <end position="623"/>
    </location>
</feature>
<dbReference type="InterPro" id="IPR002110">
    <property type="entry name" value="Ankyrin_rpt"/>
</dbReference>
<feature type="domain" description="PGG" evidence="4">
    <location>
        <begin position="465"/>
        <end position="577"/>
    </location>
</feature>
<dbReference type="FunFam" id="1.25.40.20:FF:000412">
    <property type="entry name" value="Ankyrin repeat-containing protein ITN1 isoform C"/>
    <property type="match status" value="1"/>
</dbReference>
<evidence type="ECO:0000256" key="1">
    <source>
        <dbReference type="ARBA" id="ARBA00004413"/>
    </source>
</evidence>
<dbReference type="AlphaFoldDB" id="A0AAN9L7V5"/>
<feature type="transmembrane region" description="Helical" evidence="3">
    <location>
        <begin position="553"/>
        <end position="578"/>
    </location>
</feature>
<dbReference type="InterPro" id="IPR036770">
    <property type="entry name" value="Ankyrin_rpt-contain_sf"/>
</dbReference>
<evidence type="ECO:0000256" key="2">
    <source>
        <dbReference type="PROSITE-ProRule" id="PRU00023"/>
    </source>
</evidence>
<dbReference type="EMBL" id="JAYMYQ010000005">
    <property type="protein sequence ID" value="KAK7329323.1"/>
    <property type="molecule type" value="Genomic_DNA"/>
</dbReference>
<keyword evidence="6" id="KW-1185">Reference proteome</keyword>
<reference evidence="5 6" key="1">
    <citation type="submission" date="2024-01" db="EMBL/GenBank/DDBJ databases">
        <title>The genomes of 5 underutilized Papilionoideae crops provide insights into root nodulation and disease resistanc.</title>
        <authorList>
            <person name="Jiang F."/>
        </authorList>
    </citation>
    <scope>NUCLEOTIDE SEQUENCE [LARGE SCALE GENOMIC DNA]</scope>
    <source>
        <strain evidence="5">LVBAO_FW01</strain>
        <tissue evidence="5">Leaves</tissue>
    </source>
</reference>
<comment type="subcellular location">
    <subcellularLocation>
        <location evidence="1">Cell membrane</location>
        <topology evidence="1">Peripheral membrane protein</topology>
        <orientation evidence="1">Cytoplasmic side</orientation>
    </subcellularLocation>
</comment>
<keyword evidence="3" id="KW-0812">Transmembrane</keyword>
<dbReference type="SUPFAM" id="SSF48403">
    <property type="entry name" value="Ankyrin repeat"/>
    <property type="match status" value="1"/>
</dbReference>
<dbReference type="Gene3D" id="1.25.40.20">
    <property type="entry name" value="Ankyrin repeat-containing domain"/>
    <property type="match status" value="2"/>
</dbReference>
<feature type="transmembrane region" description="Helical" evidence="3">
    <location>
        <begin position="512"/>
        <end position="541"/>
    </location>
</feature>
<evidence type="ECO:0000259" key="4">
    <source>
        <dbReference type="Pfam" id="PF13962"/>
    </source>
</evidence>
<proteinExistence type="predicted"/>
<comment type="caution">
    <text evidence="5">The sequence shown here is derived from an EMBL/GenBank/DDBJ whole genome shotgun (WGS) entry which is preliminary data.</text>
</comment>
<evidence type="ECO:0000256" key="3">
    <source>
        <dbReference type="SAM" id="Phobius"/>
    </source>
</evidence>
<protein>
    <recommendedName>
        <fullName evidence="4">PGG domain-containing protein</fullName>
    </recommendedName>
</protein>
<keyword evidence="3" id="KW-1133">Transmembrane helix</keyword>
<dbReference type="Proteomes" id="UP001367508">
    <property type="component" value="Unassembled WGS sequence"/>
</dbReference>